<reference evidence="2 3" key="1">
    <citation type="submission" date="2019-09" db="EMBL/GenBank/DDBJ databases">
        <title>Bird 10,000 Genomes (B10K) Project - Family phase.</title>
        <authorList>
            <person name="Zhang G."/>
        </authorList>
    </citation>
    <scope>NUCLEOTIDE SEQUENCE [LARGE SCALE GENOMIC DNA]</scope>
    <source>
        <strain evidence="2">B10K-DU-001-06</strain>
        <tissue evidence="2">Muscle</tissue>
    </source>
</reference>
<dbReference type="EMBL" id="VWZD01012678">
    <property type="protein sequence ID" value="NXG11585.1"/>
    <property type="molecule type" value="Genomic_DNA"/>
</dbReference>
<gene>
    <name evidence="2" type="primary">Arid5a_0</name>
    <name evidence="2" type="ORF">SAKLUC_R02533</name>
</gene>
<evidence type="ECO:0000313" key="3">
    <source>
        <dbReference type="Proteomes" id="UP000558958"/>
    </source>
</evidence>
<feature type="non-terminal residue" evidence="2">
    <location>
        <position position="284"/>
    </location>
</feature>
<feature type="region of interest" description="Disordered" evidence="1">
    <location>
        <begin position="134"/>
        <end position="284"/>
    </location>
</feature>
<feature type="region of interest" description="Disordered" evidence="1">
    <location>
        <begin position="22"/>
        <end position="78"/>
    </location>
</feature>
<feature type="non-terminal residue" evidence="2">
    <location>
        <position position="1"/>
    </location>
</feature>
<feature type="compositionally biased region" description="Acidic residues" evidence="1">
    <location>
        <begin position="147"/>
        <end position="160"/>
    </location>
</feature>
<feature type="compositionally biased region" description="Pro residues" evidence="1">
    <location>
        <begin position="246"/>
        <end position="255"/>
    </location>
</feature>
<dbReference type="Proteomes" id="UP000558958">
    <property type="component" value="Unassembled WGS sequence"/>
</dbReference>
<organism evidence="2 3">
    <name type="scientific">Sakesphorus luctuosus</name>
    <dbReference type="NCBI Taxonomy" id="419690"/>
    <lineage>
        <taxon>Eukaryota</taxon>
        <taxon>Metazoa</taxon>
        <taxon>Chordata</taxon>
        <taxon>Craniata</taxon>
        <taxon>Vertebrata</taxon>
        <taxon>Euteleostomi</taxon>
        <taxon>Archelosauria</taxon>
        <taxon>Archosauria</taxon>
        <taxon>Dinosauria</taxon>
        <taxon>Saurischia</taxon>
        <taxon>Theropoda</taxon>
        <taxon>Coelurosauria</taxon>
        <taxon>Aves</taxon>
        <taxon>Neognathae</taxon>
        <taxon>Neoaves</taxon>
        <taxon>Telluraves</taxon>
        <taxon>Australaves</taxon>
        <taxon>Passeriformes</taxon>
        <taxon>Thamnophilidae</taxon>
        <taxon>Sakesphorus</taxon>
    </lineage>
</organism>
<sequence length="284" mass="30068">MSPLAKKKLLAQVSEAESLRCHKRHCPEGRWAPSDAAPGQRSPEPSGAPDTAPSAGTEAGASPGGTAPQRCPRAEGPAPAVFTGYFHACRSEGLPGAPHPLWGYFSSLKDFLEPEQPQDLRGKAWEGRGAAVQAWVPPGAGHGPRQEEDEDEEDEDEEEPFGPRLGAVSPFRRGTEGRERARSPPRCPRGLPKPRAVVPTPGFSALHFPAGFGSPLEPQGVPATPALSPSPFLIPAFPSPLVVGPAQPPQLPPGSAPRHRPYPWHSPRPLGAHPVPGAHRPARL</sequence>
<keyword evidence="3" id="KW-1185">Reference proteome</keyword>
<comment type="caution">
    <text evidence="2">The sequence shown here is derived from an EMBL/GenBank/DDBJ whole genome shotgun (WGS) entry which is preliminary data.</text>
</comment>
<protein>
    <submittedName>
        <fullName evidence="2">ARI5A protein</fullName>
    </submittedName>
</protein>
<evidence type="ECO:0000313" key="2">
    <source>
        <dbReference type="EMBL" id="NXG11585.1"/>
    </source>
</evidence>
<name>A0A7K8Z8I8_9PASS</name>
<feature type="compositionally biased region" description="Basic and acidic residues" evidence="1">
    <location>
        <begin position="173"/>
        <end position="182"/>
    </location>
</feature>
<accession>A0A7K8Z8I8</accession>
<proteinExistence type="predicted"/>
<evidence type="ECO:0000256" key="1">
    <source>
        <dbReference type="SAM" id="MobiDB-lite"/>
    </source>
</evidence>
<dbReference type="AlphaFoldDB" id="A0A7K8Z8I8"/>